<evidence type="ECO:0000256" key="12">
    <source>
        <dbReference type="SAM" id="Coils"/>
    </source>
</evidence>
<feature type="compositionally biased region" description="Polar residues" evidence="13">
    <location>
        <begin position="2570"/>
        <end position="2587"/>
    </location>
</feature>
<dbReference type="PROSITE" id="PS00028">
    <property type="entry name" value="ZINC_FINGER_C2H2_1"/>
    <property type="match status" value="1"/>
</dbReference>
<feature type="compositionally biased region" description="Low complexity" evidence="13">
    <location>
        <begin position="2493"/>
        <end position="2504"/>
    </location>
</feature>
<feature type="region of interest" description="Disordered" evidence="13">
    <location>
        <begin position="1880"/>
        <end position="1936"/>
    </location>
</feature>
<keyword evidence="12" id="KW-0175">Coiled coil</keyword>
<keyword evidence="7" id="KW-0862">Zinc</keyword>
<feature type="region of interest" description="Disordered" evidence="13">
    <location>
        <begin position="2146"/>
        <end position="2178"/>
    </location>
</feature>
<name>V3ZJE4_LOTGI</name>
<dbReference type="PANTHER" id="PTHR15507">
    <property type="entry name" value="ZINC FINGER PROTEIN RLF"/>
    <property type="match status" value="1"/>
</dbReference>
<feature type="compositionally biased region" description="Polar residues" evidence="13">
    <location>
        <begin position="2519"/>
        <end position="2537"/>
    </location>
</feature>
<dbReference type="STRING" id="225164.V3ZJE4"/>
<keyword evidence="16" id="KW-1185">Reference proteome</keyword>
<feature type="region of interest" description="Disordered" evidence="13">
    <location>
        <begin position="2344"/>
        <end position="2367"/>
    </location>
</feature>
<keyword evidence="6" id="KW-0863">Zinc-finger</keyword>
<evidence type="ECO:0000256" key="10">
    <source>
        <dbReference type="ARBA" id="ARBA00023163"/>
    </source>
</evidence>
<feature type="compositionally biased region" description="Polar residues" evidence="13">
    <location>
        <begin position="907"/>
        <end position="920"/>
    </location>
</feature>
<feature type="region of interest" description="Disordered" evidence="13">
    <location>
        <begin position="901"/>
        <end position="920"/>
    </location>
</feature>
<organism evidence="15 16">
    <name type="scientific">Lottia gigantea</name>
    <name type="common">Giant owl limpet</name>
    <dbReference type="NCBI Taxonomy" id="225164"/>
    <lineage>
        <taxon>Eukaryota</taxon>
        <taxon>Metazoa</taxon>
        <taxon>Spiralia</taxon>
        <taxon>Lophotrochozoa</taxon>
        <taxon>Mollusca</taxon>
        <taxon>Gastropoda</taxon>
        <taxon>Patellogastropoda</taxon>
        <taxon>Lottioidea</taxon>
        <taxon>Lottiidae</taxon>
        <taxon>Lottia</taxon>
    </lineage>
</organism>
<protein>
    <recommendedName>
        <fullName evidence="14">C2H2-type domain-containing protein</fullName>
    </recommendedName>
</protein>
<accession>V3ZJE4</accession>
<dbReference type="InterPro" id="IPR052251">
    <property type="entry name" value="GH-ZnFinger_Regulators"/>
</dbReference>
<dbReference type="PANTHER" id="PTHR15507:SF17">
    <property type="entry name" value="C2H2-TYPE DOMAIN-CONTAINING PROTEIN"/>
    <property type="match status" value="1"/>
</dbReference>
<evidence type="ECO:0000256" key="9">
    <source>
        <dbReference type="ARBA" id="ARBA00023125"/>
    </source>
</evidence>
<dbReference type="GO" id="GO:0000981">
    <property type="term" value="F:DNA-binding transcription factor activity, RNA polymerase II-specific"/>
    <property type="evidence" value="ECO:0007669"/>
    <property type="project" value="TreeGrafter"/>
</dbReference>
<evidence type="ECO:0000313" key="16">
    <source>
        <dbReference type="Proteomes" id="UP000030746"/>
    </source>
</evidence>
<feature type="domain" description="C2H2-type" evidence="14">
    <location>
        <begin position="1820"/>
        <end position="1840"/>
    </location>
</feature>
<dbReference type="GeneID" id="20240969"/>
<comment type="similarity">
    <text evidence="2">Belongs to the krueppel C2H2-type zinc-finger protein family.</text>
</comment>
<dbReference type="KEGG" id="lgi:LOTGIDRAFT_168791"/>
<evidence type="ECO:0000256" key="6">
    <source>
        <dbReference type="ARBA" id="ARBA00022771"/>
    </source>
</evidence>
<comment type="subcellular location">
    <subcellularLocation>
        <location evidence="1">Nucleus</location>
    </subcellularLocation>
</comment>
<dbReference type="SMART" id="SM00355">
    <property type="entry name" value="ZnF_C2H2"/>
    <property type="match status" value="4"/>
</dbReference>
<keyword evidence="10" id="KW-0804">Transcription</keyword>
<feature type="compositionally biased region" description="Polar residues" evidence="13">
    <location>
        <begin position="2455"/>
        <end position="2492"/>
    </location>
</feature>
<dbReference type="InterPro" id="IPR013087">
    <property type="entry name" value="Znf_C2H2_type"/>
</dbReference>
<dbReference type="RefSeq" id="XP_009064956.1">
    <property type="nucleotide sequence ID" value="XM_009066708.1"/>
</dbReference>
<keyword evidence="3" id="KW-0597">Phosphoprotein</keyword>
<feature type="compositionally biased region" description="Basic and acidic residues" evidence="13">
    <location>
        <begin position="2027"/>
        <end position="2037"/>
    </location>
</feature>
<feature type="region of interest" description="Disordered" evidence="13">
    <location>
        <begin position="2664"/>
        <end position="2790"/>
    </location>
</feature>
<feature type="region of interest" description="Disordered" evidence="13">
    <location>
        <begin position="2449"/>
        <end position="2646"/>
    </location>
</feature>
<feature type="region of interest" description="Disordered" evidence="13">
    <location>
        <begin position="2201"/>
        <end position="2251"/>
    </location>
</feature>
<feature type="coiled-coil region" evidence="12">
    <location>
        <begin position="1661"/>
        <end position="1705"/>
    </location>
</feature>
<feature type="compositionally biased region" description="Basic and acidic residues" evidence="13">
    <location>
        <begin position="2224"/>
        <end position="2236"/>
    </location>
</feature>
<sequence length="2835" mass="314091">MEFSHLLAELKNASEEYGKDASQNWSETSQFCQTVCKVADNLEKHIKKYENQIIGLWVIYGYVTELYPKLERGQSTFTLCQKLFNVSAQIVLDVQFGQLDEDQPYKNNFRNTLTAFHQVVSEREGSSRFSVILSLMETHWSHPVLGQVMSNDEDDEEGSGLEYITSEDPDILRLRVEMMLQQNCEEFALNLCTWCLKHPALKSDLDIRQIQLTLMNKLHDLDRLQEEAETISLKECVALVQRFMELPKNQKVCTVLTQTFLVQNWIKEGDDEETIELFKLWIKHQYMVDEEEDKFISNLWAIAKLSRTTEQIVLIIDLIREKCGDSLLQFYTDMCIYAINIDKSVLEKSMQNGEMSEIQTHQQDMSLTCCKLADIFRYNKLKTARYSIVTAFSLNPSYSSLTKVESFYKSDNPALLVDTGQHIVAKCCGNCTYNRGVCTQKNKDEKDKINPATVYEVERLLNMLRPYHLKPELSWKELGPACTKYLQERERILALMAEAEAKKKAQPNQLSHQQLAASLREKLFVAAAAPVEPKPSPKPVPVPVATVEASTETKSYASNLQQVVENLQKRLGKAPASAHGKVRPRTGQSINLAKNSGNIVNSYSMNSANQLPTASQILAQKKSDAESIRQRTTQQIAATIQQTFLRQHEPEKPNFMVRVHNTNPNQVPTNTSIRQTFINPPNQPPQRFLSRPQEITKQYLIQLQQRQQASKVRMVKPQQVQSPHVQQTLKSPQQIIHSTVDSLKQFSNPSPQKIVHQKISPSGHTYSTIQVKKGQMVHGYQQLQNPVSQRTNQGIVSVGYQNTRPQLMKQTVQPSSQFQQRVQTTQIRSQNPQQLISSVSTVQSMKTAQTVVNRITIPSAQYTQGQKQPTSQEVIQQAKNQLYTLSQKKNPSHPLMRVNQPPDAQRMPTTNTSTQFIDPGSNVYSTSQGVLQMPSAVITTAQFQQAQQLLQTQSLNQGDVKPTKVRGLPISSSSAHQATLALADKSKIIKKRPVTASQNQLLAKAEAQGYASGKAVVKILQSQGLNMNSPTSPGSSQVIQAAPKLHPAPGNTQQLINVSPQPFGSRIVTLNQPQQMIQKTVIQSPTALPTTSIQHVVSNQPVYQQHVLSAPLNPVQTDLNTLLTVASANTRTNSSQPIAVMPTTMNVYRTMQQNVLNPTVLSVQSDLSSITPTIPQLDSQQFRQLQNQVTASQAQHTIPTPNLSAKQLQEELNKINRHSQQNVSSNPDMTITVKPSQHVVSSNLQKLQPNLLRPKIPSQSVAFVPKVAPRPASSIAYSPNQQVITQKSSPLSSSAPQLHRMLVQQESSQISKPVTVSSGLGNQSLSVYGNTIPKSGNVVVTSSQQFVPGVVKTEVVQQEGNEVEPPPPEQQSTVESVNSDKYAEEQKNIFVKSLLNASDEILETLSALPDPSLITDLFKNANPGDELHIALSDNIEDLGIDDMSSLIIPETNAESTAVQQGDNNVAEHVQQTNAEEYVPVELDPAAQSLRDVQGIHIPDYNEQYQVNSDSSSQQNMQFTMLNPSSHQINEAYGVKAESNEGDPNNMPGKASMMSKKCGSVFKCIICSSVFSTLESLQFHVQRVCKPDDSPTNIHDTLKLPDSKSGGINAKTIYQCVKCSSICISEKEMQLHTKNCPKDNSHLFGVKKSEHTSVLPSANKEYQSVKRLVEKQQMEIQREKEMIKAKKEKEQQLKKIQAQKVLQKQKELKLKREAAKLAKAPPPPRFKEMTSSSGKTFYKCDLCGQTFCSPEGVHDHWLPCLKKNPITKRIRRPNVEKQKLLENPEKFTKMMSTIFDSVHFAVKHLKIHTIIKSWKGHFFKCHLCNVKFNVYTKYVFHLKDHETEILMKISKMLGKDGSSKTGAVRPQTTDMKLSLMAARKSVKKHLSPLKKPTPINHSRKLGRPASKEKTVGLKKHRKDNKSDSDQRSQRRNVRAAHTQALSKIKNNANGFDILNTLPHFNVDVSSSGHSRSCSPEPMTTRRQTRSRRTTLIRKPTRETDEESSQPDMSEKEMDLSDKETENSQESMGSRDTEVKLSDLEAEEEATSETNDSQDKDTTDQDSVYKPSTSDDSQTSDHSSNLEAKGQSFLSSFMDFIGEETKEEEVTNENVQTSSSCSSLLGYRADPTLHRHLYKNIGKYKGTVIQEPKKIQRGRRSVAALDTEASKEKPKGRSRRLSDSDLLTKHKHLLSSSQLRIVLQKLPEHLTDQTPGKVESGRTSTSDDTIIERGLSEERRLDSPAVNSPSEERRFDSPVVNSPFEEHTFDSPSVNSPAISEVSSRARSEEVEVIMMADTSPSQVISCLLGSNTGSPPLAVVGNGNIMKAQKSSEIVKLDNEEDDIILIEKNSDDEEEVEDADDNTGGGDPVTVGASLTTCMVVKADTPTEGVKTSSPDLIIIENRSQPVNVYPNTAKNEVMPETKVEISQNNATEIHVVKGAKISLLADSEKLPISEDKSGSSNSQTADSKIDSQANLIDSSTSKEPSNTEPLTTIFDSSKTPSSNSKSSVLRMESKPESPIPAITSSESQDLVPMNPSSLPQPESPIPAINLPGSTELENTENQSDSPIPAIDSKTPTVMSTNPKSEEQLPQQLVPPEEIPEMKSKTETQVPMMESKSEPTTQKIQLDSASPAVTPNTESPIPGVELSSESLTIDADSKLEFQDGVKATIESPIPADNSKLKTLASNDKAYSKSPSTSASTERSIPAVESVSDLEVPAADVSLDAAPSHPQSSKSESPIPALSLDSKSSVVEIQSKTETASSSSEPSPDSPIPGVFLSDATQTSISPAADDLGPASVTTEEKLNKLSSKLFEALTKDLPQYIDMKIIHNSNDGESARCIQ</sequence>
<feature type="compositionally biased region" description="Low complexity" evidence="13">
    <location>
        <begin position="2066"/>
        <end position="2077"/>
    </location>
</feature>
<evidence type="ECO:0000256" key="8">
    <source>
        <dbReference type="ARBA" id="ARBA00023015"/>
    </source>
</evidence>
<keyword evidence="4" id="KW-0479">Metal-binding</keyword>
<feature type="compositionally biased region" description="Basic and acidic residues" evidence="13">
    <location>
        <begin position="2162"/>
        <end position="2178"/>
    </location>
</feature>
<feature type="compositionally biased region" description="Polar residues" evidence="13">
    <location>
        <begin position="2740"/>
        <end position="2755"/>
    </location>
</feature>
<feature type="compositionally biased region" description="Polar residues" evidence="13">
    <location>
        <begin position="2548"/>
        <end position="2562"/>
    </location>
</feature>
<dbReference type="Pfam" id="PF25580">
    <property type="entry name" value="TPR_Rlf"/>
    <property type="match status" value="1"/>
</dbReference>
<gene>
    <name evidence="15" type="ORF">LOTGIDRAFT_168791</name>
</gene>
<evidence type="ECO:0000313" key="15">
    <source>
        <dbReference type="EMBL" id="ESO84347.1"/>
    </source>
</evidence>
<dbReference type="EMBL" id="KB203534">
    <property type="protein sequence ID" value="ESO84347.1"/>
    <property type="molecule type" value="Genomic_DNA"/>
</dbReference>
<dbReference type="CTD" id="20240969"/>
<evidence type="ECO:0000256" key="5">
    <source>
        <dbReference type="ARBA" id="ARBA00022737"/>
    </source>
</evidence>
<dbReference type="Proteomes" id="UP000030746">
    <property type="component" value="Unassembled WGS sequence"/>
</dbReference>
<evidence type="ECO:0000256" key="1">
    <source>
        <dbReference type="ARBA" id="ARBA00004123"/>
    </source>
</evidence>
<feature type="compositionally biased region" description="Acidic residues" evidence="13">
    <location>
        <begin position="2344"/>
        <end position="2357"/>
    </location>
</feature>
<dbReference type="GO" id="GO:0005634">
    <property type="term" value="C:nucleus"/>
    <property type="evidence" value="ECO:0007669"/>
    <property type="project" value="UniProtKB-SubCell"/>
</dbReference>
<evidence type="ECO:0000256" key="4">
    <source>
        <dbReference type="ARBA" id="ARBA00022723"/>
    </source>
</evidence>
<evidence type="ECO:0000256" key="7">
    <source>
        <dbReference type="ARBA" id="ARBA00022833"/>
    </source>
</evidence>
<dbReference type="OrthoDB" id="427030at2759"/>
<feature type="compositionally biased region" description="Polar residues" evidence="13">
    <location>
        <begin position="2688"/>
        <end position="2698"/>
    </location>
</feature>
<evidence type="ECO:0000259" key="14">
    <source>
        <dbReference type="PROSITE" id="PS00028"/>
    </source>
</evidence>
<dbReference type="GO" id="GO:0008270">
    <property type="term" value="F:zinc ion binding"/>
    <property type="evidence" value="ECO:0007669"/>
    <property type="project" value="UniProtKB-KW"/>
</dbReference>
<feature type="compositionally biased region" description="Basic and acidic residues" evidence="13">
    <location>
        <begin position="2007"/>
        <end position="2020"/>
    </location>
</feature>
<evidence type="ECO:0000256" key="2">
    <source>
        <dbReference type="ARBA" id="ARBA00006991"/>
    </source>
</evidence>
<dbReference type="OMA" id="RDYPFES"/>
<dbReference type="InterPro" id="IPR057986">
    <property type="entry name" value="TPR_Rlf/292/654"/>
</dbReference>
<feature type="compositionally biased region" description="Basic residues" evidence="13">
    <location>
        <begin position="1981"/>
        <end position="1990"/>
    </location>
</feature>
<dbReference type="GO" id="GO:0003677">
    <property type="term" value="F:DNA binding"/>
    <property type="evidence" value="ECO:0007669"/>
    <property type="project" value="UniProtKB-KW"/>
</dbReference>
<feature type="compositionally biased region" description="Polar residues" evidence="13">
    <location>
        <begin position="2614"/>
        <end position="2635"/>
    </location>
</feature>
<evidence type="ECO:0000256" key="11">
    <source>
        <dbReference type="ARBA" id="ARBA00023242"/>
    </source>
</evidence>
<proteinExistence type="inferred from homology"/>
<keyword evidence="5" id="KW-0677">Repeat</keyword>
<dbReference type="HOGENOM" id="CLU_226715_0_0_1"/>
<evidence type="ECO:0000256" key="3">
    <source>
        <dbReference type="ARBA" id="ARBA00022553"/>
    </source>
</evidence>
<keyword evidence="11" id="KW-0539">Nucleus</keyword>
<keyword evidence="9" id="KW-0238">DNA-binding</keyword>
<reference evidence="15 16" key="1">
    <citation type="journal article" date="2013" name="Nature">
        <title>Insights into bilaterian evolution from three spiralian genomes.</title>
        <authorList>
            <person name="Simakov O."/>
            <person name="Marletaz F."/>
            <person name="Cho S.J."/>
            <person name="Edsinger-Gonzales E."/>
            <person name="Havlak P."/>
            <person name="Hellsten U."/>
            <person name="Kuo D.H."/>
            <person name="Larsson T."/>
            <person name="Lv J."/>
            <person name="Arendt D."/>
            <person name="Savage R."/>
            <person name="Osoegawa K."/>
            <person name="de Jong P."/>
            <person name="Grimwood J."/>
            <person name="Chapman J.A."/>
            <person name="Shapiro H."/>
            <person name="Aerts A."/>
            <person name="Otillar R.P."/>
            <person name="Terry A.Y."/>
            <person name="Boore J.L."/>
            <person name="Grigoriev I.V."/>
            <person name="Lindberg D.R."/>
            <person name="Seaver E.C."/>
            <person name="Weisblat D.A."/>
            <person name="Putnam N.H."/>
            <person name="Rokhsar D.S."/>
        </authorList>
    </citation>
    <scope>NUCLEOTIDE SEQUENCE [LARGE SCALE GENOMIC DNA]</scope>
</reference>
<feature type="region of interest" description="Disordered" evidence="13">
    <location>
        <begin position="1964"/>
        <end position="2082"/>
    </location>
</feature>
<keyword evidence="8" id="KW-0805">Transcription regulation</keyword>
<evidence type="ECO:0000256" key="13">
    <source>
        <dbReference type="SAM" id="MobiDB-lite"/>
    </source>
</evidence>